<evidence type="ECO:0000313" key="1">
    <source>
        <dbReference type="EMBL" id="GAA0939668.1"/>
    </source>
</evidence>
<organism evidence="1 2">
    <name type="scientific">Nonomuraea longicatena</name>
    <dbReference type="NCBI Taxonomy" id="83682"/>
    <lineage>
        <taxon>Bacteria</taxon>
        <taxon>Bacillati</taxon>
        <taxon>Actinomycetota</taxon>
        <taxon>Actinomycetes</taxon>
        <taxon>Streptosporangiales</taxon>
        <taxon>Streptosporangiaceae</taxon>
        <taxon>Nonomuraea</taxon>
    </lineage>
</organism>
<dbReference type="EMBL" id="BAAAHQ010000025">
    <property type="protein sequence ID" value="GAA0939668.1"/>
    <property type="molecule type" value="Genomic_DNA"/>
</dbReference>
<keyword evidence="2" id="KW-1185">Reference proteome</keyword>
<accession>A0ABN1Q9W4</accession>
<sequence length="105" mass="10926">MTSTPVARDVITGQGLGQILTGVGAVIDVVSWHDSDEKAATAFFRTSARNLHEYGRKAGVARIAMASVIGADIPDAGLAADGAFPPGPHARLAGPTFRDWLDTQP</sequence>
<comment type="caution">
    <text evidence="1">The sequence shown here is derived from an EMBL/GenBank/DDBJ whole genome shotgun (WGS) entry which is preliminary data.</text>
</comment>
<gene>
    <name evidence="1" type="ORF">GCM10009560_50550</name>
</gene>
<proteinExistence type="predicted"/>
<reference evidence="1 2" key="1">
    <citation type="journal article" date="2019" name="Int. J. Syst. Evol. Microbiol.">
        <title>The Global Catalogue of Microorganisms (GCM) 10K type strain sequencing project: providing services to taxonomists for standard genome sequencing and annotation.</title>
        <authorList>
            <consortium name="The Broad Institute Genomics Platform"/>
            <consortium name="The Broad Institute Genome Sequencing Center for Infectious Disease"/>
            <person name="Wu L."/>
            <person name="Ma J."/>
        </authorList>
    </citation>
    <scope>NUCLEOTIDE SEQUENCE [LARGE SCALE GENOMIC DNA]</scope>
    <source>
        <strain evidence="1 2">JCM 11136</strain>
    </source>
</reference>
<protein>
    <submittedName>
        <fullName evidence="1">Uncharacterized protein</fullName>
    </submittedName>
</protein>
<evidence type="ECO:0000313" key="2">
    <source>
        <dbReference type="Proteomes" id="UP001501578"/>
    </source>
</evidence>
<dbReference type="Proteomes" id="UP001501578">
    <property type="component" value="Unassembled WGS sequence"/>
</dbReference>
<name>A0ABN1Q9W4_9ACTN</name>
<dbReference type="RefSeq" id="WP_343952496.1">
    <property type="nucleotide sequence ID" value="NZ_BAAAHQ010000025.1"/>
</dbReference>